<evidence type="ECO:0000313" key="6">
    <source>
        <dbReference type="Proteomes" id="UP000176952"/>
    </source>
</evidence>
<dbReference type="InterPro" id="IPR012340">
    <property type="entry name" value="NA-bd_OB-fold"/>
</dbReference>
<dbReference type="PROSITE" id="PS50886">
    <property type="entry name" value="TRBD"/>
    <property type="match status" value="1"/>
</dbReference>
<dbReference type="Proteomes" id="UP000176952">
    <property type="component" value="Unassembled WGS sequence"/>
</dbReference>
<feature type="domain" description="TRNA-binding" evidence="4">
    <location>
        <begin position="6"/>
        <end position="111"/>
    </location>
</feature>
<dbReference type="STRING" id="1798542.A3F54_03635"/>
<dbReference type="InterPro" id="IPR002547">
    <property type="entry name" value="tRNA-bd_dom"/>
</dbReference>
<evidence type="ECO:0000256" key="2">
    <source>
        <dbReference type="ARBA" id="ARBA00022884"/>
    </source>
</evidence>
<comment type="caution">
    <text evidence="5">The sequence shown here is derived from an EMBL/GenBank/DDBJ whole genome shotgun (WGS) entry which is preliminary data.</text>
</comment>
<dbReference type="PANTHER" id="PTHR11586">
    <property type="entry name" value="TRNA-AMINOACYLATION COFACTOR ARC1 FAMILY MEMBER"/>
    <property type="match status" value="1"/>
</dbReference>
<gene>
    <name evidence="5" type="ORF">A3F54_03635</name>
</gene>
<keyword evidence="2 3" id="KW-0694">RNA-binding</keyword>
<protein>
    <submittedName>
        <fullName evidence="5">tRNA-binding protein</fullName>
    </submittedName>
</protein>
<reference evidence="5 6" key="1">
    <citation type="journal article" date="2016" name="Nat. Commun.">
        <title>Thousands of microbial genomes shed light on interconnected biogeochemical processes in an aquifer system.</title>
        <authorList>
            <person name="Anantharaman K."/>
            <person name="Brown C.T."/>
            <person name="Hug L.A."/>
            <person name="Sharon I."/>
            <person name="Castelle C.J."/>
            <person name="Probst A.J."/>
            <person name="Thomas B.C."/>
            <person name="Singh A."/>
            <person name="Wilkins M.J."/>
            <person name="Karaoz U."/>
            <person name="Brodie E.L."/>
            <person name="Williams K.H."/>
            <person name="Hubbard S.S."/>
            <person name="Banfield J.F."/>
        </authorList>
    </citation>
    <scope>NUCLEOTIDE SEQUENCE [LARGE SCALE GENOMIC DNA]</scope>
</reference>
<evidence type="ECO:0000256" key="1">
    <source>
        <dbReference type="ARBA" id="ARBA00022555"/>
    </source>
</evidence>
<dbReference type="SUPFAM" id="SSF50249">
    <property type="entry name" value="Nucleic acid-binding proteins"/>
    <property type="match status" value="1"/>
</dbReference>
<sequence>MTTFADFQKLDMRLGKIVAVELLPNAKYTTHKLTIDFGPELGRKISCARVVRYTEKQLVGKLVVGVVNLPPRQIGVAVSEVLTLGLPDGKKECILLTPDTDADLQLGGKVY</sequence>
<dbReference type="EMBL" id="MHKD01000040">
    <property type="protein sequence ID" value="OGY81989.1"/>
    <property type="molecule type" value="Genomic_DNA"/>
</dbReference>
<name>A0A1G2AZX3_9BACT</name>
<dbReference type="InterPro" id="IPR051270">
    <property type="entry name" value="Tyrosine-tRNA_ligase_regulator"/>
</dbReference>
<dbReference type="Pfam" id="PF01588">
    <property type="entry name" value="tRNA_bind"/>
    <property type="match status" value="1"/>
</dbReference>
<dbReference type="AlphaFoldDB" id="A0A1G2AZX3"/>
<dbReference type="PANTHER" id="PTHR11586:SF37">
    <property type="entry name" value="TRNA-BINDING DOMAIN-CONTAINING PROTEIN"/>
    <property type="match status" value="1"/>
</dbReference>
<evidence type="ECO:0000256" key="3">
    <source>
        <dbReference type="PROSITE-ProRule" id="PRU00209"/>
    </source>
</evidence>
<proteinExistence type="predicted"/>
<keyword evidence="1 3" id="KW-0820">tRNA-binding</keyword>
<evidence type="ECO:0000259" key="4">
    <source>
        <dbReference type="PROSITE" id="PS50886"/>
    </source>
</evidence>
<dbReference type="Gene3D" id="2.40.50.140">
    <property type="entry name" value="Nucleic acid-binding proteins"/>
    <property type="match status" value="1"/>
</dbReference>
<organism evidence="5 6">
    <name type="scientific">Candidatus Kerfeldbacteria bacterium RIFCSPHIGHO2_12_FULL_48_17</name>
    <dbReference type="NCBI Taxonomy" id="1798542"/>
    <lineage>
        <taxon>Bacteria</taxon>
        <taxon>Candidatus Kerfeldiibacteriota</taxon>
    </lineage>
</organism>
<dbReference type="GO" id="GO:0000049">
    <property type="term" value="F:tRNA binding"/>
    <property type="evidence" value="ECO:0007669"/>
    <property type="project" value="UniProtKB-UniRule"/>
</dbReference>
<evidence type="ECO:0000313" key="5">
    <source>
        <dbReference type="EMBL" id="OGY81989.1"/>
    </source>
</evidence>
<accession>A0A1G2AZX3</accession>